<dbReference type="eggNOG" id="ENOG502QWZB">
    <property type="taxonomic scope" value="Eukaryota"/>
</dbReference>
<dbReference type="PANTHER" id="PTHR10000:SF8">
    <property type="entry name" value="HAD SUPERFAMILY HYDROLASE-LIKE, TYPE 3"/>
    <property type="match status" value="1"/>
</dbReference>
<dbReference type="VEuPathDB" id="PiroplasmaDB:TpMuguga_01g01078"/>
<dbReference type="AlphaFoldDB" id="Q4N6U2"/>
<dbReference type="GO" id="GO:0000287">
    <property type="term" value="F:magnesium ion binding"/>
    <property type="evidence" value="ECO:0007669"/>
    <property type="project" value="TreeGrafter"/>
</dbReference>
<sequence>MLNVLALTLYIYTLKFGLPIPTDIYFGVDIDGTFYVEDPEKFKNNIEAFKNLKSKNIVPFFCTGRVRLSAMKVVGDDFQGETGYNGYPGVYANGALVYDSDGNIISHSHFSEEFLRKFVKYIIDNNLDDITIFKGADKFFIIKDLSPVYIDRKNETTVTNIEKITPDELYNKKIIIINTNNIPNPTELTTLFVAKVSTNGKTFHFFPEEVSKEHGTKKLLEHLNLDFNNCSFVGNGNNDKEIMKSCKFSYAVEDAVDEAKQAAKKVLTKKHDDGGFIEAVESLSNDMGKPKQGMPVAELGESYT</sequence>
<dbReference type="GO" id="GO:0016791">
    <property type="term" value="F:phosphatase activity"/>
    <property type="evidence" value="ECO:0007669"/>
    <property type="project" value="TreeGrafter"/>
</dbReference>
<dbReference type="Proteomes" id="UP000001949">
    <property type="component" value="Unassembled WGS sequence"/>
</dbReference>
<dbReference type="RefSeq" id="XP_766599.1">
    <property type="nucleotide sequence ID" value="XM_761506.1"/>
</dbReference>
<dbReference type="Gene3D" id="3.30.1240.10">
    <property type="match status" value="1"/>
</dbReference>
<dbReference type="KEGG" id="tpv:TP01_1078"/>
<feature type="chain" id="PRO_5004240821" description="Haloacid dehalogenase-like hydrolase" evidence="1">
    <location>
        <begin position="18"/>
        <end position="304"/>
    </location>
</feature>
<dbReference type="EMBL" id="AAGK01000001">
    <property type="protein sequence ID" value="EAN34316.1"/>
    <property type="molecule type" value="Genomic_DNA"/>
</dbReference>
<keyword evidence="1" id="KW-0732">Signal</keyword>
<dbReference type="GeneID" id="3503017"/>
<evidence type="ECO:0000313" key="2">
    <source>
        <dbReference type="EMBL" id="EAN34316.1"/>
    </source>
</evidence>
<comment type="caution">
    <text evidence="2">The sequence shown here is derived from an EMBL/GenBank/DDBJ whole genome shotgun (WGS) entry which is preliminary data.</text>
</comment>
<evidence type="ECO:0000256" key="1">
    <source>
        <dbReference type="SAM" id="SignalP"/>
    </source>
</evidence>
<organism evidence="2 3">
    <name type="scientific">Theileria parva</name>
    <name type="common">East coast fever infection agent</name>
    <dbReference type="NCBI Taxonomy" id="5875"/>
    <lineage>
        <taxon>Eukaryota</taxon>
        <taxon>Sar</taxon>
        <taxon>Alveolata</taxon>
        <taxon>Apicomplexa</taxon>
        <taxon>Aconoidasida</taxon>
        <taxon>Piroplasmida</taxon>
        <taxon>Theileriidae</taxon>
        <taxon>Theileria</taxon>
    </lineage>
</organism>
<dbReference type="InterPro" id="IPR036412">
    <property type="entry name" value="HAD-like_sf"/>
</dbReference>
<keyword evidence="3" id="KW-1185">Reference proteome</keyword>
<evidence type="ECO:0008006" key="4">
    <source>
        <dbReference type="Google" id="ProtNLM"/>
    </source>
</evidence>
<protein>
    <recommendedName>
        <fullName evidence="4">Haloacid dehalogenase-like hydrolase</fullName>
    </recommendedName>
</protein>
<name>Q4N6U2_THEPA</name>
<dbReference type="SUPFAM" id="SSF56784">
    <property type="entry name" value="HAD-like"/>
    <property type="match status" value="1"/>
</dbReference>
<dbReference type="InterPro" id="IPR023214">
    <property type="entry name" value="HAD_sf"/>
</dbReference>
<proteinExistence type="predicted"/>
<gene>
    <name evidence="2" type="ordered locus">TP01_1078</name>
</gene>
<evidence type="ECO:0000313" key="3">
    <source>
        <dbReference type="Proteomes" id="UP000001949"/>
    </source>
</evidence>
<dbReference type="PANTHER" id="PTHR10000">
    <property type="entry name" value="PHOSPHOSERINE PHOSPHATASE"/>
    <property type="match status" value="1"/>
</dbReference>
<dbReference type="Gene3D" id="3.40.50.1000">
    <property type="entry name" value="HAD superfamily/HAD-like"/>
    <property type="match status" value="1"/>
</dbReference>
<dbReference type="Pfam" id="PF08282">
    <property type="entry name" value="Hydrolase_3"/>
    <property type="match status" value="1"/>
</dbReference>
<dbReference type="InParanoid" id="Q4N6U2"/>
<accession>Q4N6U2</accession>
<reference evidence="2 3" key="1">
    <citation type="journal article" date="2005" name="Science">
        <title>Genome sequence of Theileria parva, a bovine pathogen that transforms lymphocytes.</title>
        <authorList>
            <person name="Gardner M.J."/>
            <person name="Bishop R."/>
            <person name="Shah T."/>
            <person name="de Villiers E.P."/>
            <person name="Carlton J.M."/>
            <person name="Hall N."/>
            <person name="Ren Q."/>
            <person name="Paulsen I.T."/>
            <person name="Pain A."/>
            <person name="Berriman M."/>
            <person name="Wilson R.J.M."/>
            <person name="Sato S."/>
            <person name="Ralph S.A."/>
            <person name="Mann D.J."/>
            <person name="Xiong Z."/>
            <person name="Shallom S.J."/>
            <person name="Weidman J."/>
            <person name="Jiang L."/>
            <person name="Lynn J."/>
            <person name="Weaver B."/>
            <person name="Shoaibi A."/>
            <person name="Domingo A.R."/>
            <person name="Wasawo D."/>
            <person name="Crabtree J."/>
            <person name="Wortman J.R."/>
            <person name="Haas B."/>
            <person name="Angiuoli S.V."/>
            <person name="Creasy T.H."/>
            <person name="Lu C."/>
            <person name="Suh B."/>
            <person name="Silva J.C."/>
            <person name="Utterback T.R."/>
            <person name="Feldblyum T.V."/>
            <person name="Pertea M."/>
            <person name="Allen J."/>
            <person name="Nierman W.C."/>
            <person name="Taracha E.L.N."/>
            <person name="Salzberg S.L."/>
            <person name="White O.R."/>
            <person name="Fitzhugh H.A."/>
            <person name="Morzaria S."/>
            <person name="Venter J.C."/>
            <person name="Fraser C.M."/>
            <person name="Nene V."/>
        </authorList>
    </citation>
    <scope>NUCLEOTIDE SEQUENCE [LARGE SCALE GENOMIC DNA]</scope>
    <source>
        <strain evidence="2 3">Muguga</strain>
    </source>
</reference>
<dbReference type="STRING" id="5875.Q4N6U2"/>
<dbReference type="OMA" id="SCKFSYA"/>
<dbReference type="GO" id="GO:0005829">
    <property type="term" value="C:cytosol"/>
    <property type="evidence" value="ECO:0007669"/>
    <property type="project" value="TreeGrafter"/>
</dbReference>
<feature type="signal peptide" evidence="1">
    <location>
        <begin position="1"/>
        <end position="17"/>
    </location>
</feature>